<evidence type="ECO:0000256" key="4">
    <source>
        <dbReference type="ARBA" id="ARBA00022741"/>
    </source>
</evidence>
<comment type="subunit">
    <text evidence="12">Component of the replication restart primosome.</text>
</comment>
<dbReference type="Pfam" id="PF00271">
    <property type="entry name" value="Helicase_C"/>
    <property type="match status" value="1"/>
</dbReference>
<dbReference type="GO" id="GO:0005524">
    <property type="term" value="F:ATP binding"/>
    <property type="evidence" value="ECO:0007669"/>
    <property type="project" value="UniProtKB-UniRule"/>
</dbReference>
<evidence type="ECO:0000313" key="15">
    <source>
        <dbReference type="EMBL" id="BAL55883.1"/>
    </source>
</evidence>
<keyword evidence="4 12" id="KW-0547">Nucleotide-binding</keyword>
<evidence type="ECO:0000313" key="16">
    <source>
        <dbReference type="EMBL" id="BAL57096.1"/>
    </source>
</evidence>
<dbReference type="GO" id="GO:1990077">
    <property type="term" value="C:primosome complex"/>
    <property type="evidence" value="ECO:0007669"/>
    <property type="project" value="UniProtKB-UniRule"/>
</dbReference>
<feature type="domain" description="Helicase C-terminal" evidence="14">
    <location>
        <begin position="485"/>
        <end position="635"/>
    </location>
</feature>
<organism evidence="15">
    <name type="scientific">uncultured Acetothermia bacterium</name>
    <dbReference type="NCBI Taxonomy" id="236499"/>
    <lineage>
        <taxon>Bacteria</taxon>
        <taxon>Candidatus Bipolaricaulota</taxon>
        <taxon>environmental samples</taxon>
    </lineage>
</organism>
<dbReference type="Pfam" id="PF18074">
    <property type="entry name" value="PriA_C"/>
    <property type="match status" value="1"/>
</dbReference>
<dbReference type="SMART" id="SM00490">
    <property type="entry name" value="HELICc"/>
    <property type="match status" value="1"/>
</dbReference>
<keyword evidence="7 12" id="KW-0862">Zinc</keyword>
<dbReference type="InterPro" id="IPR041236">
    <property type="entry name" value="PriA_C"/>
</dbReference>
<keyword evidence="10 12" id="KW-0413">Isomerase</keyword>
<dbReference type="FunFam" id="3.40.50.300:FF:000489">
    <property type="entry name" value="Primosome assembly protein PriA"/>
    <property type="match status" value="1"/>
</dbReference>
<evidence type="ECO:0000256" key="9">
    <source>
        <dbReference type="ARBA" id="ARBA00023125"/>
    </source>
</evidence>
<comment type="function">
    <text evidence="12">Initiates the restart of stalled replication forks, which reloads the replicative helicase on sites other than the origin of replication. Recognizes and binds to abandoned replication forks and remodels them to uncover a helicase loading site. Promotes assembly of the primosome at these replication forks.</text>
</comment>
<evidence type="ECO:0000256" key="6">
    <source>
        <dbReference type="ARBA" id="ARBA00022806"/>
    </source>
</evidence>
<dbReference type="CDD" id="cd17929">
    <property type="entry name" value="DEXHc_priA"/>
    <property type="match status" value="1"/>
</dbReference>
<keyword evidence="1 12" id="KW-0639">Primosome</keyword>
<dbReference type="PANTHER" id="PTHR30580:SF0">
    <property type="entry name" value="PRIMOSOMAL PROTEIN N"/>
    <property type="match status" value="1"/>
</dbReference>
<dbReference type="Pfam" id="PF17764">
    <property type="entry name" value="PriA_3primeBD"/>
    <property type="match status" value="1"/>
</dbReference>
<evidence type="ECO:0000256" key="10">
    <source>
        <dbReference type="ARBA" id="ARBA00023235"/>
    </source>
</evidence>
<feature type="binding site" evidence="12">
    <location>
        <position position="478"/>
    </location>
    <ligand>
        <name>Zn(2+)</name>
        <dbReference type="ChEBI" id="CHEBI:29105"/>
        <label>2</label>
    </ligand>
</feature>
<dbReference type="EMBL" id="AP011731">
    <property type="protein sequence ID" value="BAL55883.1"/>
    <property type="molecule type" value="Genomic_DNA"/>
</dbReference>
<dbReference type="GO" id="GO:0006270">
    <property type="term" value="P:DNA replication initiation"/>
    <property type="evidence" value="ECO:0007669"/>
    <property type="project" value="TreeGrafter"/>
</dbReference>
<feature type="binding site" evidence="12">
    <location>
        <position position="460"/>
    </location>
    <ligand>
        <name>Zn(2+)</name>
        <dbReference type="ChEBI" id="CHEBI:29105"/>
        <label>2</label>
    </ligand>
</feature>
<keyword evidence="9 12" id="KW-0238">DNA-binding</keyword>
<evidence type="ECO:0000259" key="13">
    <source>
        <dbReference type="PROSITE" id="PS51192"/>
    </source>
</evidence>
<evidence type="ECO:0000256" key="3">
    <source>
        <dbReference type="ARBA" id="ARBA00022723"/>
    </source>
</evidence>
<comment type="catalytic activity">
    <reaction evidence="11 12">
        <text>ATP + H2O = ADP + phosphate + H(+)</text>
        <dbReference type="Rhea" id="RHEA:13065"/>
        <dbReference type="ChEBI" id="CHEBI:15377"/>
        <dbReference type="ChEBI" id="CHEBI:15378"/>
        <dbReference type="ChEBI" id="CHEBI:30616"/>
        <dbReference type="ChEBI" id="CHEBI:43474"/>
        <dbReference type="ChEBI" id="CHEBI:456216"/>
        <dbReference type="EC" id="5.6.2.4"/>
    </reaction>
</comment>
<dbReference type="SUPFAM" id="SSF52540">
    <property type="entry name" value="P-loop containing nucleoside triphosphate hydrolases"/>
    <property type="match status" value="1"/>
</dbReference>
<dbReference type="GO" id="GO:0006302">
    <property type="term" value="P:double-strand break repair"/>
    <property type="evidence" value="ECO:0007669"/>
    <property type="project" value="InterPro"/>
</dbReference>
<reference evidence="15" key="2">
    <citation type="journal article" date="2012" name="PLoS ONE">
        <title>A Deeply Branching Thermophilic Bacterium with an Ancient Acetyl-CoA Pathway Dominates a Subsurface Ecosystem.</title>
        <authorList>
            <person name="Takami H."/>
            <person name="Noguchi H."/>
            <person name="Takaki Y."/>
            <person name="Uchiyama I."/>
            <person name="Toyoda A."/>
            <person name="Nishi S."/>
            <person name="Chee G.-J."/>
            <person name="Arai W."/>
            <person name="Nunoura T."/>
            <person name="Itoh T."/>
            <person name="Hattori M."/>
            <person name="Takai K."/>
        </authorList>
    </citation>
    <scope>NUCLEOTIDE SEQUENCE</scope>
</reference>
<dbReference type="GO" id="GO:0003677">
    <property type="term" value="F:DNA binding"/>
    <property type="evidence" value="ECO:0007669"/>
    <property type="project" value="UniProtKB-UniRule"/>
</dbReference>
<dbReference type="Pfam" id="PF00270">
    <property type="entry name" value="DEAD"/>
    <property type="match status" value="1"/>
</dbReference>
<proteinExistence type="inferred from homology"/>
<dbReference type="InterPro" id="IPR041222">
    <property type="entry name" value="PriA_3primeBD"/>
</dbReference>
<dbReference type="GO" id="GO:0043138">
    <property type="term" value="F:3'-5' DNA helicase activity"/>
    <property type="evidence" value="ECO:0007669"/>
    <property type="project" value="UniProtKB-EC"/>
</dbReference>
<dbReference type="Gene3D" id="3.40.50.300">
    <property type="entry name" value="P-loop containing nucleotide triphosphate hydrolases"/>
    <property type="match status" value="2"/>
</dbReference>
<dbReference type="EC" id="5.6.2.4" evidence="12"/>
<dbReference type="SMART" id="SM00487">
    <property type="entry name" value="DEXDc"/>
    <property type="match status" value="1"/>
</dbReference>
<dbReference type="GO" id="GO:0016787">
    <property type="term" value="F:hydrolase activity"/>
    <property type="evidence" value="ECO:0007669"/>
    <property type="project" value="UniProtKB-KW"/>
</dbReference>
<feature type="binding site" evidence="12">
    <location>
        <position position="451"/>
    </location>
    <ligand>
        <name>Zn(2+)</name>
        <dbReference type="ChEBI" id="CHEBI:29105"/>
        <label>1</label>
    </ligand>
</feature>
<evidence type="ECO:0000259" key="14">
    <source>
        <dbReference type="PROSITE" id="PS51194"/>
    </source>
</evidence>
<evidence type="ECO:0000256" key="5">
    <source>
        <dbReference type="ARBA" id="ARBA00022801"/>
    </source>
</evidence>
<accession>H5SI97</accession>
<feature type="binding site" evidence="12">
    <location>
        <position position="475"/>
    </location>
    <ligand>
        <name>Zn(2+)</name>
        <dbReference type="ChEBI" id="CHEBI:29105"/>
        <label>2</label>
    </ligand>
</feature>
<dbReference type="InterPro" id="IPR027417">
    <property type="entry name" value="P-loop_NTPase"/>
</dbReference>
<dbReference type="AlphaFoldDB" id="H5SI97"/>
<dbReference type="InterPro" id="IPR040498">
    <property type="entry name" value="PriA_CRR"/>
</dbReference>
<feature type="binding site" evidence="12">
    <location>
        <position position="457"/>
    </location>
    <ligand>
        <name>Zn(2+)</name>
        <dbReference type="ChEBI" id="CHEBI:29105"/>
        <label>2</label>
    </ligand>
</feature>
<keyword evidence="6 12" id="KW-0347">Helicase</keyword>
<evidence type="ECO:0000256" key="8">
    <source>
        <dbReference type="ARBA" id="ARBA00022840"/>
    </source>
</evidence>
<dbReference type="PANTHER" id="PTHR30580">
    <property type="entry name" value="PRIMOSOMAL PROTEIN N"/>
    <property type="match status" value="1"/>
</dbReference>
<feature type="binding site" evidence="12">
    <location>
        <position position="487"/>
    </location>
    <ligand>
        <name>Zn(2+)</name>
        <dbReference type="ChEBI" id="CHEBI:29105"/>
        <label>1</label>
    </ligand>
</feature>
<comment type="similarity">
    <text evidence="12">Belongs to the helicase family. PriA subfamily.</text>
</comment>
<sequence length="731" mass="81849">MSYSIAEVAVPVAVEQTFDYKIPEGLRGQIRVGQRVLVPFRERERVEAFVIALKESSPFESRLRELSALVSLEPELSEADLALARWISEYYLAPLGIVLQTIAPGHAPPKRENAIRYVKLAVPLAELLAQIEHRARRAPQQAALLRALLSAETLPERELLARVGCGPAPLHALAQAGLVTITKKPRERVEFHEAPKTVTLNAGQQHALDAITKALSPRPTPPSPFSQKQMGGVFLLHGVNNSGKTEVYIRACQYALEHGGQAIVLVPEISLTPQLIARFRHHFGEKIAVYHSGLTDSERARHWQRLQSGDAQIAIGVRAAIFAPCPHLKLIVIDEEHESTYKQDDSSPRYHVREVALKRAELTGATVVLGSATPSIESYFHAQQGRYKLLELPERVIATQPPTIKIIDMGARRDLLSPILRAKIEQRLKKNEQVILFLNRLGYSIAICRRCRQTVKCPLCQIALTVHARAQELRCRYCHYRLRMPRCRVCGATELLFVGGGTERLEREVQESFPKAQLRRMDSESVRRGEHAAILEAFRQGQIQILLGTQMIGLGLDFPNVTLVGIVSADTLLDFPDFRAGERTFQLISQAAGRAGRGERPGEVIIQTRHPENEIIQLAAAQNYRAFYAHEIELRTLLEYPPFTKLICITIEQGTEAKASEHAEKLKDRLESLKVGRVLGPARALPYRLRGRYRWQLVLKSTTEAAHKIVWAAITELKLTDSVTVNVDPQL</sequence>
<evidence type="ECO:0000256" key="2">
    <source>
        <dbReference type="ARBA" id="ARBA00022705"/>
    </source>
</evidence>
<keyword evidence="2 12" id="KW-0235">DNA replication</keyword>
<dbReference type="NCBIfam" id="TIGR00595">
    <property type="entry name" value="priA"/>
    <property type="match status" value="1"/>
</dbReference>
<feature type="domain" description="Helicase ATP-binding" evidence="13">
    <location>
        <begin position="225"/>
        <end position="392"/>
    </location>
</feature>
<evidence type="ECO:0000256" key="11">
    <source>
        <dbReference type="ARBA" id="ARBA00048988"/>
    </source>
</evidence>
<dbReference type="GO" id="GO:0006310">
    <property type="term" value="P:DNA recombination"/>
    <property type="evidence" value="ECO:0007669"/>
    <property type="project" value="InterPro"/>
</dbReference>
<dbReference type="InterPro" id="IPR001650">
    <property type="entry name" value="Helicase_C-like"/>
</dbReference>
<evidence type="ECO:0000256" key="12">
    <source>
        <dbReference type="HAMAP-Rule" id="MF_00983"/>
    </source>
</evidence>
<comment type="cofactor">
    <cofactor evidence="12">
        <name>Zn(2+)</name>
        <dbReference type="ChEBI" id="CHEBI:29105"/>
    </cofactor>
    <text evidence="12">Binds 2 zinc ions per subunit.</text>
</comment>
<dbReference type="InterPro" id="IPR014001">
    <property type="entry name" value="Helicase_ATP-bd"/>
</dbReference>
<feature type="binding site" evidence="12">
    <location>
        <position position="448"/>
    </location>
    <ligand>
        <name>Zn(2+)</name>
        <dbReference type="ChEBI" id="CHEBI:29105"/>
        <label>1</label>
    </ligand>
</feature>
<protein>
    <recommendedName>
        <fullName evidence="12">Replication restart protein PriA</fullName>
    </recommendedName>
    <alternativeName>
        <fullName evidence="12">ATP-dependent DNA helicase PriA</fullName>
        <ecNumber evidence="12">5.6.2.4</ecNumber>
    </alternativeName>
    <alternativeName>
        <fullName evidence="12">DNA 3'-5' helicase PriA</fullName>
    </alternativeName>
</protein>
<dbReference type="Pfam" id="PF18319">
    <property type="entry name" value="Zn_ribbon_PriA"/>
    <property type="match status" value="1"/>
</dbReference>
<name>H5SI97_9BACT</name>
<reference evidence="15" key="1">
    <citation type="journal article" date="2005" name="Environ. Microbiol.">
        <title>Genetic and functional properties of uncultivated thermophilic crenarchaeotes from a subsurface gold mine as revealed by analysis of genome fragments.</title>
        <authorList>
            <person name="Nunoura T."/>
            <person name="Hirayama H."/>
            <person name="Takami H."/>
            <person name="Oida H."/>
            <person name="Nishi S."/>
            <person name="Shimamura S."/>
            <person name="Suzuki Y."/>
            <person name="Inagaki F."/>
            <person name="Takai K."/>
            <person name="Nealson K.H."/>
            <person name="Horikoshi K."/>
        </authorList>
    </citation>
    <scope>NUCLEOTIDE SEQUENCE</scope>
</reference>
<evidence type="ECO:0000256" key="7">
    <source>
        <dbReference type="ARBA" id="ARBA00022833"/>
    </source>
</evidence>
<dbReference type="InterPro" id="IPR005259">
    <property type="entry name" value="PriA"/>
</dbReference>
<feature type="binding site" evidence="12">
    <location>
        <position position="490"/>
    </location>
    <ligand>
        <name>Zn(2+)</name>
        <dbReference type="ChEBI" id="CHEBI:29105"/>
        <label>1</label>
    </ligand>
</feature>
<keyword evidence="8 12" id="KW-0067">ATP-binding</keyword>
<dbReference type="PROSITE" id="PS51192">
    <property type="entry name" value="HELICASE_ATP_BIND_1"/>
    <property type="match status" value="1"/>
</dbReference>
<dbReference type="HAMAP" id="MF_00983">
    <property type="entry name" value="PriA"/>
    <property type="match status" value="1"/>
</dbReference>
<gene>
    <name evidence="12" type="primary">priA</name>
    <name evidence="15" type="ORF">HGMM_F32F05C41</name>
    <name evidence="16" type="ORF">HGMM_F47C08C17</name>
</gene>
<dbReference type="GO" id="GO:0006269">
    <property type="term" value="P:DNA replication, synthesis of primer"/>
    <property type="evidence" value="ECO:0007669"/>
    <property type="project" value="UniProtKB-KW"/>
</dbReference>
<dbReference type="InterPro" id="IPR011545">
    <property type="entry name" value="DEAD/DEAH_box_helicase_dom"/>
</dbReference>
<dbReference type="Gene3D" id="3.40.1440.60">
    <property type="entry name" value="PriA, 3(prime) DNA-binding domain"/>
    <property type="match status" value="1"/>
</dbReference>
<keyword evidence="3 12" id="KW-0479">Metal-binding</keyword>
<comment type="catalytic activity">
    <reaction evidence="12">
        <text>Couples ATP hydrolysis with the unwinding of duplex DNA by translocating in the 3'-5' direction.</text>
        <dbReference type="EC" id="5.6.2.4"/>
    </reaction>
</comment>
<dbReference type="InterPro" id="IPR042115">
    <property type="entry name" value="PriA_3primeBD_sf"/>
</dbReference>
<dbReference type="EMBL" id="AP011766">
    <property type="protein sequence ID" value="BAL57096.1"/>
    <property type="molecule type" value="Genomic_DNA"/>
</dbReference>
<dbReference type="PROSITE" id="PS51194">
    <property type="entry name" value="HELICASE_CTER"/>
    <property type="match status" value="1"/>
</dbReference>
<evidence type="ECO:0000256" key="1">
    <source>
        <dbReference type="ARBA" id="ARBA00022515"/>
    </source>
</evidence>
<keyword evidence="5 12" id="KW-0378">Hydrolase</keyword>
<dbReference type="GO" id="GO:0008270">
    <property type="term" value="F:zinc ion binding"/>
    <property type="evidence" value="ECO:0007669"/>
    <property type="project" value="UniProtKB-UniRule"/>
</dbReference>